<evidence type="ECO:0000259" key="1">
    <source>
        <dbReference type="PROSITE" id="PS51736"/>
    </source>
</evidence>
<dbReference type="InterPro" id="IPR036162">
    <property type="entry name" value="Resolvase-like_N_sf"/>
</dbReference>
<evidence type="ECO:0000313" key="3">
    <source>
        <dbReference type="EMBL" id="MFC4902541.1"/>
    </source>
</evidence>
<dbReference type="Pfam" id="PF07508">
    <property type="entry name" value="Recombinase"/>
    <property type="match status" value="1"/>
</dbReference>
<protein>
    <submittedName>
        <fullName evidence="3">Recombinase family protein</fullName>
    </submittedName>
</protein>
<dbReference type="SMART" id="SM00857">
    <property type="entry name" value="Resolvase"/>
    <property type="match status" value="1"/>
</dbReference>
<dbReference type="InterPro" id="IPR038109">
    <property type="entry name" value="DNA_bind_recomb_sf"/>
</dbReference>
<proteinExistence type="predicted"/>
<dbReference type="Pfam" id="PF00239">
    <property type="entry name" value="Resolvase"/>
    <property type="match status" value="1"/>
</dbReference>
<dbReference type="CDD" id="cd00338">
    <property type="entry name" value="Ser_Recombinase"/>
    <property type="match status" value="1"/>
</dbReference>
<feature type="domain" description="Resolvase/invertase-type recombinase catalytic" evidence="1">
    <location>
        <begin position="3"/>
        <end position="152"/>
    </location>
</feature>
<dbReference type="EMBL" id="JBHSIW010000005">
    <property type="protein sequence ID" value="MFC4902541.1"/>
    <property type="molecule type" value="Genomic_DNA"/>
</dbReference>
<evidence type="ECO:0000313" key="4">
    <source>
        <dbReference type="Proteomes" id="UP001595797"/>
    </source>
</evidence>
<accession>A0ABV9TGG0</accession>
<dbReference type="PANTHER" id="PTHR30461:SF23">
    <property type="entry name" value="DNA RECOMBINASE-RELATED"/>
    <property type="match status" value="1"/>
</dbReference>
<sequence>MGHVAIYCRISQDTERLGLGVARQEQACQELAERKALGRAESYIDNDVSAYAKRRPQYERMLEGIRTGEVSAVVVFHTDRLHRQPSELEDYIRACEALRPAVPTYTVQGGELDLSTPDGRMTARVLGAMASRESELKASRAKHKAEQDRRSGRYVFGAKVPFGWTLQDGKPVLNEPVADMLRQAHYDVLNGTSVSSVAQALNTAGHVSRNGKQWGHHTARQLFLRSHNAGITVNPETGEKLADSEMPAIVSEDVWRSVVATLTRPERRTSRDNAVQHLLSGIMLCHCGSVMRAKRRGKATGHTWSYVCIETAGASATANKGKVERHCSRRIEPVDTEALNALRWALELGVTPAQIHKAQDGQSVEEASAELYGLRTRRDHLEQLFNSGGMDIEQFARMNGELRVSIQHAEQQLSLAREAQGALGITTDDVDAYLAGLDIEKKRHLIRSVLRITCYPAEHSRTPLSECLEVVFRAGQDGQTWTALSDQDVYFGYGPRIARPEGSIDHDESYIVFPTGRGKINLSDTAAQYSE</sequence>
<dbReference type="PANTHER" id="PTHR30461">
    <property type="entry name" value="DNA-INVERTASE FROM LAMBDOID PROPHAGE"/>
    <property type="match status" value="1"/>
</dbReference>
<dbReference type="Gene3D" id="3.40.50.1390">
    <property type="entry name" value="Resolvase, N-terminal catalytic domain"/>
    <property type="match status" value="1"/>
</dbReference>
<dbReference type="RefSeq" id="WP_277551736.1">
    <property type="nucleotide sequence ID" value="NZ_JARAMH010000012.1"/>
</dbReference>
<keyword evidence="4" id="KW-1185">Reference proteome</keyword>
<dbReference type="Gene3D" id="3.90.1750.20">
    <property type="entry name" value="Putative Large Serine Recombinase, Chain B, Domain 2"/>
    <property type="match status" value="1"/>
</dbReference>
<feature type="domain" description="Recombinase" evidence="2">
    <location>
        <begin position="161"/>
        <end position="268"/>
    </location>
</feature>
<dbReference type="InterPro" id="IPR011109">
    <property type="entry name" value="DNA_bind_recombinase_dom"/>
</dbReference>
<dbReference type="SUPFAM" id="SSF53041">
    <property type="entry name" value="Resolvase-like"/>
    <property type="match status" value="1"/>
</dbReference>
<name>A0ABV9TGG0_9MICC</name>
<reference evidence="4" key="1">
    <citation type="journal article" date="2019" name="Int. J. Syst. Evol. Microbiol.">
        <title>The Global Catalogue of Microorganisms (GCM) 10K type strain sequencing project: providing services to taxonomists for standard genome sequencing and annotation.</title>
        <authorList>
            <consortium name="The Broad Institute Genomics Platform"/>
            <consortium name="The Broad Institute Genome Sequencing Center for Infectious Disease"/>
            <person name="Wu L."/>
            <person name="Ma J."/>
        </authorList>
    </citation>
    <scope>NUCLEOTIDE SEQUENCE [LARGE SCALE GENOMIC DNA]</scope>
    <source>
        <strain evidence="4">CGMCC 4.6946</strain>
    </source>
</reference>
<dbReference type="InterPro" id="IPR006119">
    <property type="entry name" value="Resolv_N"/>
</dbReference>
<evidence type="ECO:0000259" key="2">
    <source>
        <dbReference type="PROSITE" id="PS51737"/>
    </source>
</evidence>
<dbReference type="InterPro" id="IPR050639">
    <property type="entry name" value="SSR_resolvase"/>
</dbReference>
<comment type="caution">
    <text evidence="3">The sequence shown here is derived from an EMBL/GenBank/DDBJ whole genome shotgun (WGS) entry which is preliminary data.</text>
</comment>
<organism evidence="3 4">
    <name type="scientific">Kocuria oceani</name>
    <dbReference type="NCBI Taxonomy" id="988827"/>
    <lineage>
        <taxon>Bacteria</taxon>
        <taxon>Bacillati</taxon>
        <taxon>Actinomycetota</taxon>
        <taxon>Actinomycetes</taxon>
        <taxon>Micrococcales</taxon>
        <taxon>Micrococcaceae</taxon>
        <taxon>Kocuria</taxon>
    </lineage>
</organism>
<dbReference type="Proteomes" id="UP001595797">
    <property type="component" value="Unassembled WGS sequence"/>
</dbReference>
<dbReference type="PROSITE" id="PS51737">
    <property type="entry name" value="RECOMBINASE_DNA_BIND"/>
    <property type="match status" value="1"/>
</dbReference>
<dbReference type="PROSITE" id="PS51736">
    <property type="entry name" value="RECOMBINASES_3"/>
    <property type="match status" value="1"/>
</dbReference>
<gene>
    <name evidence="3" type="ORF">ACFPCS_03060</name>
</gene>